<gene>
    <name evidence="1" type="ORF">ACHAWU_005924</name>
</gene>
<protein>
    <submittedName>
        <fullName evidence="1">Uncharacterized protein</fullName>
    </submittedName>
</protein>
<sequence>MHPERGYHLKQNKLPQKLARQLKIFRVDGNTTRVRPTFRLLHNVVVSQVVLKQHKIPQEEQIQVSGYPDNEGLAENKLIQRYHLHHRMTVVVPMCATPTRSQESCISRRLGREFGVDRGSLAVEVLCRRRDGKNPLPLIPNPQESERIRFRRIQLCSFQEEGFGLHDAIFICCITNHPTKIKRSQSKDGFGITGTVWKQDPSARIKQTGIFGTRYDARFGDQLTSRADME</sequence>
<dbReference type="Proteomes" id="UP001530293">
    <property type="component" value="Unassembled WGS sequence"/>
</dbReference>
<dbReference type="EMBL" id="JALLBG020000286">
    <property type="protein sequence ID" value="KAL3756920.1"/>
    <property type="molecule type" value="Genomic_DNA"/>
</dbReference>
<reference evidence="1 2" key="1">
    <citation type="submission" date="2024-10" db="EMBL/GenBank/DDBJ databases">
        <title>Updated reference genomes for cyclostephanoid diatoms.</title>
        <authorList>
            <person name="Roberts W.R."/>
            <person name="Alverson A.J."/>
        </authorList>
    </citation>
    <scope>NUCLEOTIDE SEQUENCE [LARGE SCALE GENOMIC DNA]</scope>
    <source>
        <strain evidence="1 2">AJA232-27</strain>
    </source>
</reference>
<accession>A0ABD3LYS2</accession>
<dbReference type="AlphaFoldDB" id="A0ABD3LYS2"/>
<comment type="caution">
    <text evidence="1">The sequence shown here is derived from an EMBL/GenBank/DDBJ whole genome shotgun (WGS) entry which is preliminary data.</text>
</comment>
<proteinExistence type="predicted"/>
<evidence type="ECO:0000313" key="1">
    <source>
        <dbReference type="EMBL" id="KAL3756920.1"/>
    </source>
</evidence>
<organism evidence="1 2">
    <name type="scientific">Discostella pseudostelligera</name>
    <dbReference type="NCBI Taxonomy" id="259834"/>
    <lineage>
        <taxon>Eukaryota</taxon>
        <taxon>Sar</taxon>
        <taxon>Stramenopiles</taxon>
        <taxon>Ochrophyta</taxon>
        <taxon>Bacillariophyta</taxon>
        <taxon>Coscinodiscophyceae</taxon>
        <taxon>Thalassiosirophycidae</taxon>
        <taxon>Stephanodiscales</taxon>
        <taxon>Stephanodiscaceae</taxon>
        <taxon>Discostella</taxon>
    </lineage>
</organism>
<evidence type="ECO:0000313" key="2">
    <source>
        <dbReference type="Proteomes" id="UP001530293"/>
    </source>
</evidence>
<keyword evidence="2" id="KW-1185">Reference proteome</keyword>
<name>A0ABD3LYS2_9STRA</name>